<evidence type="ECO:0000313" key="2">
    <source>
        <dbReference type="EnsemblMetazoa" id="CJA23371.1"/>
    </source>
</evidence>
<protein>
    <submittedName>
        <fullName evidence="2">Uncharacterized protein</fullName>
    </submittedName>
</protein>
<dbReference type="AlphaFoldDB" id="A0A8R1I598"/>
<dbReference type="Proteomes" id="UP000005237">
    <property type="component" value="Unassembled WGS sequence"/>
</dbReference>
<accession>A0A8R1I598</accession>
<name>A0A8R1I598_CAEJA</name>
<keyword evidence="1" id="KW-0732">Signal</keyword>
<evidence type="ECO:0000256" key="1">
    <source>
        <dbReference type="SAM" id="SignalP"/>
    </source>
</evidence>
<keyword evidence="3" id="KW-1185">Reference proteome</keyword>
<sequence length="68" mass="7784">MQSVFHVLMIFLALYLAASHAAPTPFASRESRALAPSVESWCIFYPEKCRMLKFAGIRKRNALDVFDY</sequence>
<evidence type="ECO:0000313" key="3">
    <source>
        <dbReference type="Proteomes" id="UP000005237"/>
    </source>
</evidence>
<feature type="chain" id="PRO_5035788223" evidence="1">
    <location>
        <begin position="22"/>
        <end position="68"/>
    </location>
</feature>
<reference evidence="3" key="1">
    <citation type="submission" date="2010-08" db="EMBL/GenBank/DDBJ databases">
        <authorList>
            <consortium name="Caenorhabditis japonica Sequencing Consortium"/>
            <person name="Wilson R.K."/>
        </authorList>
    </citation>
    <scope>NUCLEOTIDE SEQUENCE [LARGE SCALE GENOMIC DNA]</scope>
    <source>
        <strain evidence="3">DF5081</strain>
    </source>
</reference>
<feature type="signal peptide" evidence="1">
    <location>
        <begin position="1"/>
        <end position="21"/>
    </location>
</feature>
<reference evidence="2" key="2">
    <citation type="submission" date="2022-06" db="UniProtKB">
        <authorList>
            <consortium name="EnsemblMetazoa"/>
        </authorList>
    </citation>
    <scope>IDENTIFICATION</scope>
    <source>
        <strain evidence="2">DF5081</strain>
    </source>
</reference>
<proteinExistence type="predicted"/>
<organism evidence="2 3">
    <name type="scientific">Caenorhabditis japonica</name>
    <dbReference type="NCBI Taxonomy" id="281687"/>
    <lineage>
        <taxon>Eukaryota</taxon>
        <taxon>Metazoa</taxon>
        <taxon>Ecdysozoa</taxon>
        <taxon>Nematoda</taxon>
        <taxon>Chromadorea</taxon>
        <taxon>Rhabditida</taxon>
        <taxon>Rhabditina</taxon>
        <taxon>Rhabditomorpha</taxon>
        <taxon>Rhabditoidea</taxon>
        <taxon>Rhabditidae</taxon>
        <taxon>Peloderinae</taxon>
        <taxon>Caenorhabditis</taxon>
    </lineage>
</organism>
<dbReference type="EnsemblMetazoa" id="CJA23371.1">
    <property type="protein sequence ID" value="CJA23371.1"/>
    <property type="gene ID" value="WBGene00178943"/>
</dbReference>